<evidence type="ECO:0000256" key="1">
    <source>
        <dbReference type="SAM" id="Phobius"/>
    </source>
</evidence>
<accession>A0A8J7AQX3</accession>
<organism evidence="2 3">
    <name type="scientific">Vasconcelosia minhoensis LEGE 07310</name>
    <dbReference type="NCBI Taxonomy" id="915328"/>
    <lineage>
        <taxon>Bacteria</taxon>
        <taxon>Bacillati</taxon>
        <taxon>Cyanobacteriota</taxon>
        <taxon>Cyanophyceae</taxon>
        <taxon>Nodosilineales</taxon>
        <taxon>Cymatolegaceae</taxon>
        <taxon>Vasconcelosia</taxon>
        <taxon>Vasconcelosia minhoensis</taxon>
    </lineage>
</organism>
<protein>
    <recommendedName>
        <fullName evidence="4">Fatty acid desaturase</fullName>
    </recommendedName>
</protein>
<reference evidence="2" key="1">
    <citation type="submission" date="2020-10" db="EMBL/GenBank/DDBJ databases">
        <authorList>
            <person name="Castelo-Branco R."/>
            <person name="Eusebio N."/>
            <person name="Adriana R."/>
            <person name="Vieira A."/>
            <person name="Brugerolle De Fraissinette N."/>
            <person name="Rezende De Castro R."/>
            <person name="Schneider M.P."/>
            <person name="Vasconcelos V."/>
            <person name="Leao P.N."/>
        </authorList>
    </citation>
    <scope>NUCLEOTIDE SEQUENCE</scope>
    <source>
        <strain evidence="2">LEGE 07310</strain>
    </source>
</reference>
<evidence type="ECO:0008006" key="4">
    <source>
        <dbReference type="Google" id="ProtNLM"/>
    </source>
</evidence>
<keyword evidence="1" id="KW-1133">Transmembrane helix</keyword>
<comment type="caution">
    <text evidence="2">The sequence shown here is derived from an EMBL/GenBank/DDBJ whole genome shotgun (WGS) entry which is preliminary data.</text>
</comment>
<dbReference type="AlphaFoldDB" id="A0A8J7AQX3"/>
<keyword evidence="1" id="KW-0812">Transmembrane</keyword>
<evidence type="ECO:0000313" key="2">
    <source>
        <dbReference type="EMBL" id="MBE9078954.1"/>
    </source>
</evidence>
<keyword evidence="3" id="KW-1185">Reference proteome</keyword>
<evidence type="ECO:0000313" key="3">
    <source>
        <dbReference type="Proteomes" id="UP000636505"/>
    </source>
</evidence>
<proteinExistence type="predicted"/>
<gene>
    <name evidence="2" type="ORF">IQ241_16910</name>
</gene>
<name>A0A8J7AQX3_9CYAN</name>
<dbReference type="EMBL" id="JADEXG010000043">
    <property type="protein sequence ID" value="MBE9078954.1"/>
    <property type="molecule type" value="Genomic_DNA"/>
</dbReference>
<feature type="transmembrane region" description="Helical" evidence="1">
    <location>
        <begin position="30"/>
        <end position="58"/>
    </location>
</feature>
<dbReference type="Proteomes" id="UP000636505">
    <property type="component" value="Unassembled WGS sequence"/>
</dbReference>
<keyword evidence="1" id="KW-0472">Membrane</keyword>
<sequence length="263" mass="29188">MQGSLSLFPEEYRVTEQDGRKYTRYCLLSAGILVGVYGLAILPILPLAALPIAVLLLLPRWMINFHELLHIYDQQQINPVIRLMGVSPLPLSVISLSYSQVRTLHFAHHAAPATDADPDAYHIRGSWPQSIFNAFVSPEQSAIRWIAKHGLTLQLSLDLATKLIILGGLTWVGGRAFLWLWLSLRLVYGLGDIAFFRMIHHREGEYGTFALPLPSWLLASGELIFGQTVIQATIHHDIHHQNPRIAARALAAARDDAIAAGTA</sequence>